<evidence type="ECO:0000313" key="10">
    <source>
        <dbReference type="EMBL" id="MCD1653504.1"/>
    </source>
</evidence>
<evidence type="ECO:0000256" key="3">
    <source>
        <dbReference type="ARBA" id="ARBA00022679"/>
    </source>
</evidence>
<feature type="domain" description="Radical SAM core" evidence="9">
    <location>
        <begin position="160"/>
        <end position="386"/>
    </location>
</feature>
<dbReference type="EMBL" id="JAINWA010000001">
    <property type="protein sequence ID" value="MCD1653504.1"/>
    <property type="molecule type" value="Genomic_DNA"/>
</dbReference>
<keyword evidence="5" id="KW-0479">Metal-binding</keyword>
<dbReference type="InterPro" id="IPR058240">
    <property type="entry name" value="rSAM_sf"/>
</dbReference>
<dbReference type="GO" id="GO:0035598">
    <property type="term" value="F:tRNA (N(6)-L-threonylcarbamoyladenosine(37)-C(2))-methylthiotransferase activity"/>
    <property type="evidence" value="ECO:0007669"/>
    <property type="project" value="TreeGrafter"/>
</dbReference>
<reference evidence="10" key="1">
    <citation type="submission" date="2021-08" db="EMBL/GenBank/DDBJ databases">
        <title>Comparative analyses of Brucepasteria parasyntrophica and Teretinema zuelzerae.</title>
        <authorList>
            <person name="Song Y."/>
            <person name="Brune A."/>
        </authorList>
    </citation>
    <scope>NUCLEOTIDE SEQUENCE</scope>
    <source>
        <strain evidence="10">DSM 1903</strain>
    </source>
</reference>
<dbReference type="NCBIfam" id="TIGR01579">
    <property type="entry name" value="MiaB-like-C"/>
    <property type="match status" value="1"/>
</dbReference>
<dbReference type="InterPro" id="IPR023404">
    <property type="entry name" value="rSAM_horseshoe"/>
</dbReference>
<dbReference type="InterPro" id="IPR006467">
    <property type="entry name" value="MiaB-like_bact"/>
</dbReference>
<evidence type="ECO:0000256" key="2">
    <source>
        <dbReference type="ARBA" id="ARBA00022485"/>
    </source>
</evidence>
<evidence type="ECO:0000256" key="5">
    <source>
        <dbReference type="ARBA" id="ARBA00022723"/>
    </source>
</evidence>
<dbReference type="RefSeq" id="WP_230752553.1">
    <property type="nucleotide sequence ID" value="NZ_JAINWA010000001.1"/>
</dbReference>
<comment type="caution">
    <text evidence="10">The sequence shown here is derived from an EMBL/GenBank/DDBJ whole genome shotgun (WGS) entry which is preliminary data.</text>
</comment>
<proteinExistence type="predicted"/>
<organism evidence="10 11">
    <name type="scientific">Teretinema zuelzerae</name>
    <dbReference type="NCBI Taxonomy" id="156"/>
    <lineage>
        <taxon>Bacteria</taxon>
        <taxon>Pseudomonadati</taxon>
        <taxon>Spirochaetota</taxon>
        <taxon>Spirochaetia</taxon>
        <taxon>Spirochaetales</taxon>
        <taxon>Treponemataceae</taxon>
        <taxon>Teretinema</taxon>
    </lineage>
</organism>
<dbReference type="InterPro" id="IPR038135">
    <property type="entry name" value="Methylthiotransferase_N_sf"/>
</dbReference>
<evidence type="ECO:0000313" key="11">
    <source>
        <dbReference type="Proteomes" id="UP001198163"/>
    </source>
</evidence>
<dbReference type="CDD" id="cd01335">
    <property type="entry name" value="Radical_SAM"/>
    <property type="match status" value="1"/>
</dbReference>
<dbReference type="GO" id="GO:0046872">
    <property type="term" value="F:metal ion binding"/>
    <property type="evidence" value="ECO:0007669"/>
    <property type="project" value="UniProtKB-KW"/>
</dbReference>
<dbReference type="SMART" id="SM00729">
    <property type="entry name" value="Elp3"/>
    <property type="match status" value="1"/>
</dbReference>
<gene>
    <name evidence="10" type="primary">mtaB</name>
    <name evidence="10" type="ORF">K7J14_02170</name>
</gene>
<dbReference type="PROSITE" id="PS51449">
    <property type="entry name" value="MTTASE_N"/>
    <property type="match status" value="1"/>
</dbReference>
<dbReference type="InterPro" id="IPR020612">
    <property type="entry name" value="Methylthiotransferase_CS"/>
</dbReference>
<dbReference type="AlphaFoldDB" id="A0AAE3JK01"/>
<protein>
    <submittedName>
        <fullName evidence="10">tRNA (N(6)-L-threonylcarbamoyladenosine(37)-C(2))-methylthiotransferase MtaB</fullName>
    </submittedName>
</protein>
<dbReference type="Gene3D" id="3.80.30.20">
    <property type="entry name" value="tm_1862 like domain"/>
    <property type="match status" value="1"/>
</dbReference>
<dbReference type="Pfam" id="PF04055">
    <property type="entry name" value="Radical_SAM"/>
    <property type="match status" value="1"/>
</dbReference>
<evidence type="ECO:0000256" key="7">
    <source>
        <dbReference type="ARBA" id="ARBA00023014"/>
    </source>
</evidence>
<dbReference type="PROSITE" id="PS01278">
    <property type="entry name" value="MTTASE_RADICAL"/>
    <property type="match status" value="1"/>
</dbReference>
<comment type="cofactor">
    <cofactor evidence="1">
        <name>[4Fe-4S] cluster</name>
        <dbReference type="ChEBI" id="CHEBI:49883"/>
    </cofactor>
</comment>
<evidence type="ECO:0000256" key="4">
    <source>
        <dbReference type="ARBA" id="ARBA00022691"/>
    </source>
</evidence>
<dbReference type="SUPFAM" id="SSF102114">
    <property type="entry name" value="Radical SAM enzymes"/>
    <property type="match status" value="1"/>
</dbReference>
<evidence type="ECO:0000256" key="6">
    <source>
        <dbReference type="ARBA" id="ARBA00023004"/>
    </source>
</evidence>
<dbReference type="InterPro" id="IPR007197">
    <property type="entry name" value="rSAM"/>
</dbReference>
<keyword evidence="11" id="KW-1185">Reference proteome</keyword>
<dbReference type="Gene3D" id="3.40.50.12160">
    <property type="entry name" value="Methylthiotransferase, N-terminal domain"/>
    <property type="match status" value="1"/>
</dbReference>
<dbReference type="InterPro" id="IPR006638">
    <property type="entry name" value="Elp3/MiaA/NifB-like_rSAM"/>
</dbReference>
<dbReference type="PANTHER" id="PTHR11918">
    <property type="entry name" value="RADICAL SAM PROTEINS"/>
    <property type="match status" value="1"/>
</dbReference>
<accession>A0AAE3JK01</accession>
<dbReference type="InterPro" id="IPR005839">
    <property type="entry name" value="Methylthiotransferase"/>
</dbReference>
<feature type="domain" description="MTTase N-terminal" evidence="8">
    <location>
        <begin position="2"/>
        <end position="127"/>
    </location>
</feature>
<keyword evidence="2" id="KW-0004">4Fe-4S</keyword>
<dbReference type="Proteomes" id="UP001198163">
    <property type="component" value="Unassembled WGS sequence"/>
</dbReference>
<evidence type="ECO:0000259" key="9">
    <source>
        <dbReference type="PROSITE" id="PS51918"/>
    </source>
</evidence>
<keyword evidence="6" id="KW-0408">Iron</keyword>
<dbReference type="PANTHER" id="PTHR11918:SF45">
    <property type="entry name" value="THREONYLCARBAMOYLADENOSINE TRNA METHYLTHIOTRANSFERASE"/>
    <property type="match status" value="1"/>
</dbReference>
<evidence type="ECO:0000256" key="1">
    <source>
        <dbReference type="ARBA" id="ARBA00001966"/>
    </source>
</evidence>
<dbReference type="GO" id="GO:0051539">
    <property type="term" value="F:4 iron, 4 sulfur cluster binding"/>
    <property type="evidence" value="ECO:0007669"/>
    <property type="project" value="UniProtKB-KW"/>
</dbReference>
<dbReference type="SFLD" id="SFLDS00029">
    <property type="entry name" value="Radical_SAM"/>
    <property type="match status" value="1"/>
</dbReference>
<dbReference type="PROSITE" id="PS51918">
    <property type="entry name" value="RADICAL_SAM"/>
    <property type="match status" value="1"/>
</dbReference>
<name>A0AAE3JK01_9SPIR</name>
<keyword evidence="4" id="KW-0949">S-adenosyl-L-methionine</keyword>
<dbReference type="Pfam" id="PF00919">
    <property type="entry name" value="UPF0004"/>
    <property type="match status" value="1"/>
</dbReference>
<evidence type="ECO:0000259" key="8">
    <source>
        <dbReference type="PROSITE" id="PS51449"/>
    </source>
</evidence>
<keyword evidence="7" id="KW-0411">Iron-sulfur</keyword>
<dbReference type="InterPro" id="IPR013848">
    <property type="entry name" value="Methylthiotransferase_N"/>
</dbReference>
<sequence length="446" mass="49180">MDIVHFETLGCKLNQIETESLAHAFKEAGFRVTLSHETAETAFKPIEPILLSVVNTCTVTGKAEQKARRLIRLLLKNHPEAAVLVTGCYAEVEADALAEIDPRVVVIPGTRKGELAELPACLAAELVVHPELSVPNAVRRFFLKPAEGPESSFKLSTDAFLLHSRASIKIQDGCANRCSYCRIRLARGKSVSLAADEAVARVIAIEEAGWGEVVLTGVNLSQYKSGGEDFARLLERILANTKRITVRISSLYPERVDEGLLPILKDPRVRPHFHLSVQSGSDRILSLMRRPYMAETVYRAAEGLRSVKKDPFLACDIIAGFPGETEEDFALTEKLCRDIGFSWIHAFPFSARPGTEAWSMKPKIPERIAGERVAILTAMAEQNREKYIQRWMGEKLDAIVEGSERDSKLSVLTENYISAPLASASAEKGQRITIVLRPGPIAEPAD</sequence>
<dbReference type="SFLD" id="SFLDG01082">
    <property type="entry name" value="B12-binding_domain_containing"/>
    <property type="match status" value="1"/>
</dbReference>
<dbReference type="NCBIfam" id="TIGR00089">
    <property type="entry name" value="MiaB/RimO family radical SAM methylthiotransferase"/>
    <property type="match status" value="1"/>
</dbReference>
<keyword evidence="3" id="KW-0808">Transferase</keyword>